<evidence type="ECO:0000256" key="11">
    <source>
        <dbReference type="ARBA" id="ARBA00022989"/>
    </source>
</evidence>
<keyword evidence="5" id="KW-0808">Transferase</keyword>
<evidence type="ECO:0000256" key="6">
    <source>
        <dbReference type="ARBA" id="ARBA00022692"/>
    </source>
</evidence>
<comment type="catalytic activity">
    <reaction evidence="1">
        <text>S-ubiquitinyl-[E2 ubiquitin-conjugating enzyme]-L-cysteine + [acceptor protein]-L-lysine = [E2 ubiquitin-conjugating enzyme]-L-cysteine + N(6)-ubiquitinyl-[acceptor protein]-L-lysine.</text>
        <dbReference type="EC" id="2.3.2.27"/>
    </reaction>
</comment>
<comment type="subcellular location">
    <subcellularLocation>
        <location evidence="2">Membrane</location>
        <topology evidence="2">Single-pass membrane protein</topology>
    </subcellularLocation>
</comment>
<dbReference type="GO" id="GO:0016020">
    <property type="term" value="C:membrane"/>
    <property type="evidence" value="ECO:0007669"/>
    <property type="project" value="UniProtKB-SubCell"/>
</dbReference>
<dbReference type="GO" id="GO:0008270">
    <property type="term" value="F:zinc ion binding"/>
    <property type="evidence" value="ECO:0007669"/>
    <property type="project" value="UniProtKB-KW"/>
</dbReference>
<evidence type="ECO:0000256" key="1">
    <source>
        <dbReference type="ARBA" id="ARBA00000900"/>
    </source>
</evidence>
<dbReference type="FunFam" id="3.30.40.10:FF:000187">
    <property type="entry name" value="E3 ubiquitin-protein ligase ATL6"/>
    <property type="match status" value="1"/>
</dbReference>
<dbReference type="OMA" id="CEVENHN"/>
<comment type="pathway">
    <text evidence="3">Protein modification; protein ubiquitination.</text>
</comment>
<dbReference type="Pfam" id="PF13639">
    <property type="entry name" value="zf-RING_2"/>
    <property type="match status" value="1"/>
</dbReference>
<keyword evidence="18" id="KW-1185">Reference proteome</keyword>
<dbReference type="AlphaFoldDB" id="A0A0J8E500"/>
<evidence type="ECO:0000256" key="4">
    <source>
        <dbReference type="ARBA" id="ARBA00012483"/>
    </source>
</evidence>
<feature type="transmembrane region" description="Helical" evidence="15">
    <location>
        <begin position="20"/>
        <end position="42"/>
    </location>
</feature>
<organism evidence="17 18">
    <name type="scientific">Beta vulgaris subsp. vulgaris</name>
    <name type="common">Beet</name>
    <dbReference type="NCBI Taxonomy" id="3555"/>
    <lineage>
        <taxon>Eukaryota</taxon>
        <taxon>Viridiplantae</taxon>
        <taxon>Streptophyta</taxon>
        <taxon>Embryophyta</taxon>
        <taxon>Tracheophyta</taxon>
        <taxon>Spermatophyta</taxon>
        <taxon>Magnoliopsida</taxon>
        <taxon>eudicotyledons</taxon>
        <taxon>Gunneridae</taxon>
        <taxon>Pentapetalae</taxon>
        <taxon>Caryophyllales</taxon>
        <taxon>Chenopodiaceae</taxon>
        <taxon>Betoideae</taxon>
        <taxon>Beta</taxon>
    </lineage>
</organism>
<dbReference type="InterPro" id="IPR013083">
    <property type="entry name" value="Znf_RING/FYVE/PHD"/>
</dbReference>
<keyword evidence="11 15" id="KW-1133">Transmembrane helix</keyword>
<dbReference type="EC" id="2.3.2.27" evidence="4"/>
<keyword evidence="10" id="KW-0862">Zinc</keyword>
<reference evidence="17 18" key="1">
    <citation type="journal article" date="2014" name="Nature">
        <title>The genome of the recently domesticated crop plant sugar beet (Beta vulgaris).</title>
        <authorList>
            <person name="Dohm J.C."/>
            <person name="Minoche A.E."/>
            <person name="Holtgrawe D."/>
            <person name="Capella-Gutierrez S."/>
            <person name="Zakrzewski F."/>
            <person name="Tafer H."/>
            <person name="Rupp O."/>
            <person name="Sorensen T.R."/>
            <person name="Stracke R."/>
            <person name="Reinhardt R."/>
            <person name="Goesmann A."/>
            <person name="Kraft T."/>
            <person name="Schulz B."/>
            <person name="Stadler P.F."/>
            <person name="Schmidt T."/>
            <person name="Gabaldon T."/>
            <person name="Lehrach H."/>
            <person name="Weisshaar B."/>
            <person name="Himmelbauer H."/>
        </authorList>
    </citation>
    <scope>NUCLEOTIDE SEQUENCE [LARGE SCALE GENOMIC DNA]</scope>
    <source>
        <tissue evidence="17">Taproot</tissue>
    </source>
</reference>
<evidence type="ECO:0000256" key="7">
    <source>
        <dbReference type="ARBA" id="ARBA00022723"/>
    </source>
</evidence>
<evidence type="ECO:0000259" key="16">
    <source>
        <dbReference type="PROSITE" id="PS50089"/>
    </source>
</evidence>
<evidence type="ECO:0000313" key="17">
    <source>
        <dbReference type="EMBL" id="KMS98245.1"/>
    </source>
</evidence>
<proteinExistence type="inferred from homology"/>
<evidence type="ECO:0000256" key="15">
    <source>
        <dbReference type="SAM" id="Phobius"/>
    </source>
</evidence>
<dbReference type="Gramene" id="KMS98245">
    <property type="protein sequence ID" value="KMS98245"/>
    <property type="gene ID" value="BVRB_4g094460"/>
</dbReference>
<evidence type="ECO:0000256" key="12">
    <source>
        <dbReference type="ARBA" id="ARBA00023136"/>
    </source>
</evidence>
<keyword evidence="12 15" id="KW-0472">Membrane</keyword>
<evidence type="ECO:0000313" key="18">
    <source>
        <dbReference type="Proteomes" id="UP000035740"/>
    </source>
</evidence>
<dbReference type="Gene3D" id="3.30.40.10">
    <property type="entry name" value="Zinc/RING finger domain, C3HC4 (zinc finger)"/>
    <property type="match status" value="1"/>
</dbReference>
<dbReference type="SMART" id="SM00184">
    <property type="entry name" value="RING"/>
    <property type="match status" value="1"/>
</dbReference>
<feature type="domain" description="RING-type" evidence="16">
    <location>
        <begin position="124"/>
        <end position="166"/>
    </location>
</feature>
<evidence type="ECO:0000256" key="3">
    <source>
        <dbReference type="ARBA" id="ARBA00004906"/>
    </source>
</evidence>
<dbReference type="PANTHER" id="PTHR46539:SF1">
    <property type="entry name" value="E3 UBIQUITIN-PROTEIN LIGASE ATL42"/>
    <property type="match status" value="1"/>
</dbReference>
<sequence>MIFTNKHHPKPYYKHASPIFLYIIFLILSPSLVSAQFIVHSYQPTANALFLGIALTVTTVVIVVIFVILNVYCKPSIRPRNRADDGLTQRACIGLDPSVLETFPVFKYSEVAGRRKVITGPVECSVCLSPFEADETLRLLPKCNHVFHLGCLDPWLKDHTSCPLCRMDVVPQLGELTQLDEGRVDESGSELGEEVNEVGNHKVFEGDIEEGHFGKYRRWNSTGHVAEFERVEMDGRCSR</sequence>
<dbReference type="InterPro" id="IPR001841">
    <property type="entry name" value="Znf_RING"/>
</dbReference>
<evidence type="ECO:0000256" key="13">
    <source>
        <dbReference type="ARBA" id="ARBA00024209"/>
    </source>
</evidence>
<gene>
    <name evidence="17" type="ORF">BVRB_4g094460</name>
</gene>
<evidence type="ECO:0000256" key="8">
    <source>
        <dbReference type="ARBA" id="ARBA00022771"/>
    </source>
</evidence>
<dbReference type="PROSITE" id="PS50089">
    <property type="entry name" value="ZF_RING_2"/>
    <property type="match status" value="1"/>
</dbReference>
<dbReference type="KEGG" id="bvg:104907398"/>
<dbReference type="Proteomes" id="UP000035740">
    <property type="component" value="Unassembled WGS sequence"/>
</dbReference>
<accession>A0A0J8E500</accession>
<dbReference type="CDD" id="cd16461">
    <property type="entry name" value="RING-H2_EL5-like"/>
    <property type="match status" value="1"/>
</dbReference>
<name>A0A0J8E500_BETVV</name>
<dbReference type="OrthoDB" id="8062037at2759"/>
<dbReference type="PANTHER" id="PTHR46539">
    <property type="entry name" value="E3 UBIQUITIN-PROTEIN LIGASE ATL42"/>
    <property type="match status" value="1"/>
</dbReference>
<keyword evidence="8 14" id="KW-0863">Zinc-finger</keyword>
<evidence type="ECO:0000256" key="2">
    <source>
        <dbReference type="ARBA" id="ARBA00004167"/>
    </source>
</evidence>
<feature type="transmembrane region" description="Helical" evidence="15">
    <location>
        <begin position="48"/>
        <end position="72"/>
    </location>
</feature>
<dbReference type="GO" id="GO:0061630">
    <property type="term" value="F:ubiquitin protein ligase activity"/>
    <property type="evidence" value="ECO:0007669"/>
    <property type="project" value="UniProtKB-EC"/>
</dbReference>
<dbReference type="eggNOG" id="KOG0800">
    <property type="taxonomic scope" value="Eukaryota"/>
</dbReference>
<evidence type="ECO:0000256" key="9">
    <source>
        <dbReference type="ARBA" id="ARBA00022786"/>
    </source>
</evidence>
<keyword evidence="6 15" id="KW-0812">Transmembrane</keyword>
<comment type="similarity">
    <text evidence="13">Belongs to the RING-type zinc finger family. ATL subfamily.</text>
</comment>
<dbReference type="EMBL" id="KQ090262">
    <property type="protein sequence ID" value="KMS98245.1"/>
    <property type="molecule type" value="Genomic_DNA"/>
</dbReference>
<keyword evidence="7" id="KW-0479">Metal-binding</keyword>
<evidence type="ECO:0000256" key="14">
    <source>
        <dbReference type="PROSITE-ProRule" id="PRU00175"/>
    </source>
</evidence>
<protein>
    <recommendedName>
        <fullName evidence="4">RING-type E3 ubiquitin transferase</fullName>
        <ecNumber evidence="4">2.3.2.27</ecNumber>
    </recommendedName>
</protein>
<dbReference type="SUPFAM" id="SSF57850">
    <property type="entry name" value="RING/U-box"/>
    <property type="match status" value="1"/>
</dbReference>
<evidence type="ECO:0000256" key="10">
    <source>
        <dbReference type="ARBA" id="ARBA00022833"/>
    </source>
</evidence>
<keyword evidence="9" id="KW-0833">Ubl conjugation pathway</keyword>
<evidence type="ECO:0000256" key="5">
    <source>
        <dbReference type="ARBA" id="ARBA00022679"/>
    </source>
</evidence>